<dbReference type="RefSeq" id="WP_094689511.1">
    <property type="nucleotide sequence ID" value="NZ_JACBYZ010000001.1"/>
</dbReference>
<dbReference type="PANTHER" id="PTHR30477:SF0">
    <property type="entry name" value="METAL TRANSPORT SYSTEM MEMBRANE PROTEIN TM_0125-RELATED"/>
    <property type="match status" value="1"/>
</dbReference>
<dbReference type="PANTHER" id="PTHR30477">
    <property type="entry name" value="ABC-TRANSPORTER METAL-BINDING PROTEIN"/>
    <property type="match status" value="1"/>
</dbReference>
<evidence type="ECO:0000313" key="8">
    <source>
        <dbReference type="EMBL" id="OZG55917.1"/>
    </source>
</evidence>
<evidence type="ECO:0000256" key="4">
    <source>
        <dbReference type="ARBA" id="ARBA00022989"/>
    </source>
</evidence>
<keyword evidence="6" id="KW-0813">Transport</keyword>
<sequence>MNASLLSTLQTPFMVNAFIAGFLISITAGIIGYFVIARKTAFAAHALAHIGLPGATGAALLGLPVSLGLGVFALAGALTIGAMGKKASKREVATGSILAFAMGLGLFFARMSSAANAQMQSILFGSILTVSPSQLLVIAAVDVVLLVVLPIIYRPLLFSTVDENVAQAKGIPIQAMNMIFMAMMAAVITISVQAVGTLLIFALVVTPAAAAQVFARSPLTSMLWASLICLVSLWGGLFIAAAVPVPPSFAIVTISTVIWAVSQSLVRSLRKEL</sequence>
<proteinExistence type="inferred from homology"/>
<comment type="subcellular location">
    <subcellularLocation>
        <location evidence="6">Cell membrane</location>
        <topology evidence="6">Multi-pass membrane protein</topology>
    </subcellularLocation>
    <subcellularLocation>
        <location evidence="1">Membrane</location>
        <topology evidence="1">Multi-pass membrane protein</topology>
    </subcellularLocation>
</comment>
<evidence type="ECO:0000313" key="9">
    <source>
        <dbReference type="Proteomes" id="UP000228976"/>
    </source>
</evidence>
<feature type="transmembrane region" description="Helical" evidence="7">
    <location>
        <begin position="57"/>
        <end position="80"/>
    </location>
</feature>
<evidence type="ECO:0000256" key="6">
    <source>
        <dbReference type="RuleBase" id="RU003943"/>
    </source>
</evidence>
<gene>
    <name evidence="8" type="ORF">AEAE_0405</name>
</gene>
<feature type="transmembrane region" description="Helical" evidence="7">
    <location>
        <begin position="92"/>
        <end position="109"/>
    </location>
</feature>
<protein>
    <submittedName>
        <fullName evidence="8">Zinc ABC transporter permease</fullName>
    </submittedName>
</protein>
<evidence type="ECO:0000256" key="1">
    <source>
        <dbReference type="ARBA" id="ARBA00004141"/>
    </source>
</evidence>
<comment type="similarity">
    <text evidence="2 6">Belongs to the ABC-3 integral membrane protein family.</text>
</comment>
<dbReference type="Pfam" id="PF00950">
    <property type="entry name" value="ABC-3"/>
    <property type="match status" value="1"/>
</dbReference>
<dbReference type="EMBL" id="MWWU01000002">
    <property type="protein sequence ID" value="OZG55917.1"/>
    <property type="molecule type" value="Genomic_DNA"/>
</dbReference>
<dbReference type="GO" id="GO:0055085">
    <property type="term" value="P:transmembrane transport"/>
    <property type="evidence" value="ECO:0007669"/>
    <property type="project" value="InterPro"/>
</dbReference>
<feature type="transmembrane region" description="Helical" evidence="7">
    <location>
        <begin position="222"/>
        <end position="243"/>
    </location>
</feature>
<comment type="caution">
    <text evidence="8">The sequence shown here is derived from an EMBL/GenBank/DDBJ whole genome shotgun (WGS) entry which is preliminary data.</text>
</comment>
<feature type="transmembrane region" description="Helical" evidence="7">
    <location>
        <begin position="249"/>
        <end position="266"/>
    </location>
</feature>
<dbReference type="InterPro" id="IPR001626">
    <property type="entry name" value="ABC_TroCD"/>
</dbReference>
<dbReference type="InterPro" id="IPR037294">
    <property type="entry name" value="ABC_BtuC-like"/>
</dbReference>
<dbReference type="Gene3D" id="1.10.3470.10">
    <property type="entry name" value="ABC transporter involved in vitamin B12 uptake, BtuC"/>
    <property type="match status" value="1"/>
</dbReference>
<dbReference type="Proteomes" id="UP000228976">
    <property type="component" value="Unassembled WGS sequence"/>
</dbReference>
<dbReference type="SUPFAM" id="SSF81345">
    <property type="entry name" value="ABC transporter involved in vitamin B12 uptake, BtuC"/>
    <property type="match status" value="1"/>
</dbReference>
<keyword evidence="5 7" id="KW-0472">Membrane</keyword>
<keyword evidence="9" id="KW-1185">Reference proteome</keyword>
<evidence type="ECO:0000256" key="5">
    <source>
        <dbReference type="ARBA" id="ARBA00023136"/>
    </source>
</evidence>
<evidence type="ECO:0000256" key="2">
    <source>
        <dbReference type="ARBA" id="ARBA00008034"/>
    </source>
</evidence>
<dbReference type="OrthoDB" id="2375762at2"/>
<feature type="transmembrane region" description="Helical" evidence="7">
    <location>
        <begin position="179"/>
        <end position="210"/>
    </location>
</feature>
<evidence type="ECO:0000256" key="3">
    <source>
        <dbReference type="ARBA" id="ARBA00022692"/>
    </source>
</evidence>
<keyword evidence="3 6" id="KW-0812">Transmembrane</keyword>
<dbReference type="GO" id="GO:0043190">
    <property type="term" value="C:ATP-binding cassette (ABC) transporter complex"/>
    <property type="evidence" value="ECO:0007669"/>
    <property type="project" value="InterPro"/>
</dbReference>
<feature type="transmembrane region" description="Helical" evidence="7">
    <location>
        <begin position="13"/>
        <end position="36"/>
    </location>
</feature>
<feature type="transmembrane region" description="Helical" evidence="7">
    <location>
        <begin position="121"/>
        <end position="153"/>
    </location>
</feature>
<keyword evidence="4 7" id="KW-1133">Transmembrane helix</keyword>
<accession>A0A261F9T1</accession>
<dbReference type="AlphaFoldDB" id="A0A261F9T1"/>
<reference evidence="8 9" key="1">
    <citation type="journal article" date="2017" name="BMC Genomics">
        <title>Comparative genomic and phylogenomic analyses of the Bifidobacteriaceae family.</title>
        <authorList>
            <person name="Lugli G.A."/>
            <person name="Milani C."/>
            <person name="Turroni F."/>
            <person name="Duranti S."/>
            <person name="Mancabelli L."/>
            <person name="Mangifesta M."/>
            <person name="Ferrario C."/>
            <person name="Modesto M."/>
            <person name="Mattarelli P."/>
            <person name="Jiri K."/>
            <person name="van Sinderen D."/>
            <person name="Ventura M."/>
        </authorList>
    </citation>
    <scope>NUCLEOTIDE SEQUENCE [LARGE SCALE GENOMIC DNA]</scope>
    <source>
        <strain evidence="8 9">LMG 21773</strain>
    </source>
</reference>
<name>A0A261F9T1_9BIFI</name>
<organism evidence="8 9">
    <name type="scientific">Aeriscardovia aeriphila</name>
    <dbReference type="NCBI Taxonomy" id="218139"/>
    <lineage>
        <taxon>Bacteria</taxon>
        <taxon>Bacillati</taxon>
        <taxon>Actinomycetota</taxon>
        <taxon>Actinomycetes</taxon>
        <taxon>Bifidobacteriales</taxon>
        <taxon>Bifidobacteriaceae</taxon>
        <taxon>Aeriscardovia</taxon>
    </lineage>
</organism>
<evidence type="ECO:0000256" key="7">
    <source>
        <dbReference type="SAM" id="Phobius"/>
    </source>
</evidence>